<keyword evidence="2" id="KW-1185">Reference proteome</keyword>
<evidence type="ECO:0000313" key="1">
    <source>
        <dbReference type="EMBL" id="KAI5649364.1"/>
    </source>
</evidence>
<gene>
    <name evidence="1" type="ORF">M9H77_35369</name>
</gene>
<dbReference type="Proteomes" id="UP001060085">
    <property type="component" value="Linkage Group LG08"/>
</dbReference>
<reference evidence="2" key="1">
    <citation type="journal article" date="2023" name="Nat. Plants">
        <title>Single-cell RNA sequencing provides a high-resolution roadmap for understanding the multicellular compartmentation of specialized metabolism.</title>
        <authorList>
            <person name="Sun S."/>
            <person name="Shen X."/>
            <person name="Li Y."/>
            <person name="Li Y."/>
            <person name="Wang S."/>
            <person name="Li R."/>
            <person name="Zhang H."/>
            <person name="Shen G."/>
            <person name="Guo B."/>
            <person name="Wei J."/>
            <person name="Xu J."/>
            <person name="St-Pierre B."/>
            <person name="Chen S."/>
            <person name="Sun C."/>
        </authorList>
    </citation>
    <scope>NUCLEOTIDE SEQUENCE [LARGE SCALE GENOMIC DNA]</scope>
</reference>
<proteinExistence type="predicted"/>
<organism evidence="1 2">
    <name type="scientific">Catharanthus roseus</name>
    <name type="common">Madagascar periwinkle</name>
    <name type="synonym">Vinca rosea</name>
    <dbReference type="NCBI Taxonomy" id="4058"/>
    <lineage>
        <taxon>Eukaryota</taxon>
        <taxon>Viridiplantae</taxon>
        <taxon>Streptophyta</taxon>
        <taxon>Embryophyta</taxon>
        <taxon>Tracheophyta</taxon>
        <taxon>Spermatophyta</taxon>
        <taxon>Magnoliopsida</taxon>
        <taxon>eudicotyledons</taxon>
        <taxon>Gunneridae</taxon>
        <taxon>Pentapetalae</taxon>
        <taxon>asterids</taxon>
        <taxon>lamiids</taxon>
        <taxon>Gentianales</taxon>
        <taxon>Apocynaceae</taxon>
        <taxon>Rauvolfioideae</taxon>
        <taxon>Vinceae</taxon>
        <taxon>Catharanthinae</taxon>
        <taxon>Catharanthus</taxon>
    </lineage>
</organism>
<sequence>MSAPPNSAAQLRQRLRPWVLFFDLNAVSLPISLSDATYRINQNLHYFFPNYALVILLVLFLSLIYHPLSLIVFLVIFAGWVYLYFSRSSDDPLVILNFEIGDKFVLGFLSLVTLVALFFTKVWVNIIVSLVIGAVIISIHAALRAPEEDVEGSPYGSLLSDVASPQGDYIRV</sequence>
<protein>
    <submittedName>
        <fullName evidence="1">Uncharacterized protein</fullName>
    </submittedName>
</protein>
<evidence type="ECO:0000313" key="2">
    <source>
        <dbReference type="Proteomes" id="UP001060085"/>
    </source>
</evidence>
<name>A0ACB9ZQJ5_CATRO</name>
<accession>A0ACB9ZQJ5</accession>
<dbReference type="EMBL" id="CM044708">
    <property type="protein sequence ID" value="KAI5649364.1"/>
    <property type="molecule type" value="Genomic_DNA"/>
</dbReference>
<comment type="caution">
    <text evidence="1">The sequence shown here is derived from an EMBL/GenBank/DDBJ whole genome shotgun (WGS) entry which is preliminary data.</text>
</comment>